<comment type="catalytic activity">
    <reaction evidence="1">
        <text>Preferential release of a C-terminal arginine or lysine residue.</text>
        <dbReference type="EC" id="3.4.16.6"/>
    </reaction>
</comment>
<sequence>MRNYPFYADDQSIFNLRTWHVAAAAAAAAPYPIFKPAKMLFSALALNLALAFALPYKGSDSDDAKEFLVTNLPGWDKLPSNYTKPIMYAGQLEIFPENNTEYFFWKVVDSKKSSENKNRTTFWLNGGPGCSSLDGALLENGPFRVDKDEKVVINNGSWHTVTDMVYLDQPNKVGFSDGPLLSELDQVQTNFLGFLEKYFEVFPEDVDNDLYIAGESYGGQYIPYIATAILEKTDYNLKGLLIGNGWVAPNEQSLSYIPFFKEHDLIDDDNEAWPDLLQAQAECEAVVNGSASNDGNINDAPACDSILNILLDATSGNSSSEDSCLNVYNYKLRDEDCGSSYPSPDRNYLANFLKEAKVMQDLNVDHKIPWSECNDNVSSSFVASHSAPAKTLLPALLEQIPIVLFNGANDIICNTDGVLDYVSNMTWNGEQGFSDPDNKIDWEFGTEPAGWVLQDRNLTLVNIYNASHIVPYNVPEVSRSLFQFVLGTEKIVTTP</sequence>
<evidence type="ECO:0000256" key="6">
    <source>
        <dbReference type="ARBA" id="ARBA00022692"/>
    </source>
</evidence>
<keyword evidence="7" id="KW-0053">Apoptosis</keyword>
<accession>A0A8H8DA99</accession>
<dbReference type="AlphaFoldDB" id="A0A8H8DA99"/>
<evidence type="ECO:0000256" key="8">
    <source>
        <dbReference type="ARBA" id="ARBA00022729"/>
    </source>
</evidence>
<comment type="subcellular location">
    <subcellularLocation>
        <location evidence="2">Golgi apparatus</location>
        <location evidence="2">trans-Golgi network membrane</location>
        <topology evidence="2">Single-pass type I membrane protein</topology>
    </subcellularLocation>
</comment>
<evidence type="ECO:0000313" key="15">
    <source>
        <dbReference type="EMBL" id="KAG5419033.1"/>
    </source>
</evidence>
<name>A0A8H8DA99_9ASCO</name>
<dbReference type="Pfam" id="PF00450">
    <property type="entry name" value="Peptidase_S10"/>
    <property type="match status" value="1"/>
</dbReference>
<comment type="similarity">
    <text evidence="3 14">Belongs to the peptidase S10 family.</text>
</comment>
<evidence type="ECO:0000256" key="10">
    <source>
        <dbReference type="ARBA" id="ARBA00022989"/>
    </source>
</evidence>
<dbReference type="InterPro" id="IPR029058">
    <property type="entry name" value="AB_hydrolase_fold"/>
</dbReference>
<dbReference type="PRINTS" id="PR00724">
    <property type="entry name" value="CRBOXYPTASEC"/>
</dbReference>
<protein>
    <recommendedName>
        <fullName evidence="14">Carboxypeptidase</fullName>
        <ecNumber evidence="14">3.4.16.-</ecNumber>
    </recommendedName>
</protein>
<evidence type="ECO:0000256" key="11">
    <source>
        <dbReference type="ARBA" id="ARBA00023034"/>
    </source>
</evidence>
<keyword evidence="9 14" id="KW-0378">Hydrolase</keyword>
<dbReference type="GO" id="GO:0006915">
    <property type="term" value="P:apoptotic process"/>
    <property type="evidence" value="ECO:0007669"/>
    <property type="project" value="UniProtKB-KW"/>
</dbReference>
<dbReference type="InterPro" id="IPR033124">
    <property type="entry name" value="Ser_caboxypep_his_AS"/>
</dbReference>
<dbReference type="PROSITE" id="PS00131">
    <property type="entry name" value="CARBOXYPEPT_SER_SER"/>
    <property type="match status" value="1"/>
</dbReference>
<dbReference type="RefSeq" id="XP_067548149.1">
    <property type="nucleotide sequence ID" value="XM_067691696.1"/>
</dbReference>
<keyword evidence="10" id="KW-1133">Transmembrane helix</keyword>
<dbReference type="EMBL" id="JAEOAQ010000003">
    <property type="protein sequence ID" value="KAG5419033.1"/>
    <property type="molecule type" value="Genomic_DNA"/>
</dbReference>
<keyword evidence="6" id="KW-0812">Transmembrane</keyword>
<dbReference type="Proteomes" id="UP000669133">
    <property type="component" value="Unassembled WGS sequence"/>
</dbReference>
<evidence type="ECO:0000256" key="12">
    <source>
        <dbReference type="ARBA" id="ARBA00023136"/>
    </source>
</evidence>
<evidence type="ECO:0000256" key="2">
    <source>
        <dbReference type="ARBA" id="ARBA00004393"/>
    </source>
</evidence>
<evidence type="ECO:0000256" key="4">
    <source>
        <dbReference type="ARBA" id="ARBA00022645"/>
    </source>
</evidence>
<evidence type="ECO:0000256" key="7">
    <source>
        <dbReference type="ARBA" id="ARBA00022703"/>
    </source>
</evidence>
<dbReference type="GO" id="GO:0005802">
    <property type="term" value="C:trans-Golgi network"/>
    <property type="evidence" value="ECO:0007669"/>
    <property type="project" value="TreeGrafter"/>
</dbReference>
<gene>
    <name evidence="15" type="ORF">I9W82_002800</name>
</gene>
<dbReference type="PANTHER" id="PTHR11802">
    <property type="entry name" value="SERINE PROTEASE FAMILY S10 SERINE CARBOXYPEPTIDASE"/>
    <property type="match status" value="1"/>
</dbReference>
<dbReference type="PROSITE" id="PS00560">
    <property type="entry name" value="CARBOXYPEPT_SER_HIS"/>
    <property type="match status" value="1"/>
</dbReference>
<evidence type="ECO:0000256" key="1">
    <source>
        <dbReference type="ARBA" id="ARBA00001003"/>
    </source>
</evidence>
<proteinExistence type="inferred from homology"/>
<keyword evidence="11" id="KW-0333">Golgi apparatus</keyword>
<keyword evidence="8" id="KW-0732">Signal</keyword>
<dbReference type="InterPro" id="IPR001563">
    <property type="entry name" value="Peptidase_S10"/>
</dbReference>
<organism evidence="15 16">
    <name type="scientific">Candida metapsilosis</name>
    <dbReference type="NCBI Taxonomy" id="273372"/>
    <lineage>
        <taxon>Eukaryota</taxon>
        <taxon>Fungi</taxon>
        <taxon>Dikarya</taxon>
        <taxon>Ascomycota</taxon>
        <taxon>Saccharomycotina</taxon>
        <taxon>Pichiomycetes</taxon>
        <taxon>Debaryomycetaceae</taxon>
        <taxon>Candida/Lodderomyces clade</taxon>
        <taxon>Candida</taxon>
    </lineage>
</organism>
<reference evidence="15 16" key="1">
    <citation type="submission" date="2020-12" db="EMBL/GenBank/DDBJ databases">
        <title>Effect of drift, selection, and recombination on the evolution of hybrid genomes in Candida yeast pathogens.</title>
        <authorList>
            <person name="Mixao V."/>
            <person name="Ksiezopolska E."/>
            <person name="Saus E."/>
            <person name="Boekhout T."/>
            <person name="Gacser A."/>
            <person name="Gabaldon T."/>
        </authorList>
    </citation>
    <scope>NUCLEOTIDE SEQUENCE [LARGE SCALE GENOMIC DNA]</scope>
    <source>
        <strain evidence="15 16">BP57</strain>
    </source>
</reference>
<dbReference type="Gene3D" id="3.40.50.1820">
    <property type="entry name" value="alpha/beta hydrolase"/>
    <property type="match status" value="1"/>
</dbReference>
<dbReference type="GeneID" id="93651429"/>
<evidence type="ECO:0000256" key="5">
    <source>
        <dbReference type="ARBA" id="ARBA00022670"/>
    </source>
</evidence>
<dbReference type="OrthoDB" id="443318at2759"/>
<dbReference type="EC" id="3.4.16.-" evidence="14"/>
<keyword evidence="16" id="KW-1185">Reference proteome</keyword>
<dbReference type="InterPro" id="IPR018202">
    <property type="entry name" value="Ser_caboxypep_ser_AS"/>
</dbReference>
<keyword evidence="13" id="KW-0325">Glycoprotein</keyword>
<keyword evidence="12" id="KW-0472">Membrane</keyword>
<dbReference type="GO" id="GO:0006508">
    <property type="term" value="P:proteolysis"/>
    <property type="evidence" value="ECO:0007669"/>
    <property type="project" value="UniProtKB-KW"/>
</dbReference>
<dbReference type="PANTHER" id="PTHR11802:SF190">
    <property type="entry name" value="PHEROMONE-PROCESSING CARBOXYPEPTIDASE KEX1"/>
    <property type="match status" value="1"/>
</dbReference>
<evidence type="ECO:0000256" key="13">
    <source>
        <dbReference type="ARBA" id="ARBA00023180"/>
    </source>
</evidence>
<evidence type="ECO:0000313" key="16">
    <source>
        <dbReference type="Proteomes" id="UP000669133"/>
    </source>
</evidence>
<dbReference type="SUPFAM" id="SSF53474">
    <property type="entry name" value="alpha/beta-Hydrolases"/>
    <property type="match status" value="1"/>
</dbReference>
<keyword evidence="4 14" id="KW-0121">Carboxypeptidase</keyword>
<comment type="caution">
    <text evidence="15">The sequence shown here is derived from an EMBL/GenBank/DDBJ whole genome shotgun (WGS) entry which is preliminary data.</text>
</comment>
<keyword evidence="5 14" id="KW-0645">Protease</keyword>
<evidence type="ECO:0000256" key="14">
    <source>
        <dbReference type="RuleBase" id="RU361156"/>
    </source>
</evidence>
<dbReference type="GO" id="GO:0004185">
    <property type="term" value="F:serine-type carboxypeptidase activity"/>
    <property type="evidence" value="ECO:0007669"/>
    <property type="project" value="UniProtKB-UniRule"/>
</dbReference>
<evidence type="ECO:0000256" key="3">
    <source>
        <dbReference type="ARBA" id="ARBA00009431"/>
    </source>
</evidence>
<evidence type="ECO:0000256" key="9">
    <source>
        <dbReference type="ARBA" id="ARBA00022801"/>
    </source>
</evidence>